<accession>A0A8K0IYU6</accession>
<protein>
    <submittedName>
        <fullName evidence="1">Putative lon protease, mitochondrial-like</fullName>
    </submittedName>
</protein>
<organism evidence="1 2">
    <name type="scientific">Cocos nucifera</name>
    <name type="common">Coconut palm</name>
    <dbReference type="NCBI Taxonomy" id="13894"/>
    <lineage>
        <taxon>Eukaryota</taxon>
        <taxon>Viridiplantae</taxon>
        <taxon>Streptophyta</taxon>
        <taxon>Embryophyta</taxon>
        <taxon>Tracheophyta</taxon>
        <taxon>Spermatophyta</taxon>
        <taxon>Magnoliopsida</taxon>
        <taxon>Liliopsida</taxon>
        <taxon>Arecaceae</taxon>
        <taxon>Arecoideae</taxon>
        <taxon>Cocoseae</taxon>
        <taxon>Attaleinae</taxon>
        <taxon>Cocos</taxon>
    </lineage>
</organism>
<gene>
    <name evidence="1" type="ORF">COCNU_16G004480</name>
</gene>
<reference evidence="1" key="2">
    <citation type="submission" date="2019-07" db="EMBL/GenBank/DDBJ databases">
        <authorList>
            <person name="Yang Y."/>
            <person name="Bocs S."/>
            <person name="Baudouin L."/>
        </authorList>
    </citation>
    <scope>NUCLEOTIDE SEQUENCE</scope>
    <source>
        <tissue evidence="1">Spear leaf of Hainan Tall coconut</tissue>
    </source>
</reference>
<dbReference type="EMBL" id="CM017887">
    <property type="protein sequence ID" value="KAG1371354.1"/>
    <property type="molecule type" value="Genomic_DNA"/>
</dbReference>
<name>A0A8K0IYU6_COCNU</name>
<dbReference type="GO" id="GO:0008233">
    <property type="term" value="F:peptidase activity"/>
    <property type="evidence" value="ECO:0007669"/>
    <property type="project" value="UniProtKB-KW"/>
</dbReference>
<dbReference type="GO" id="GO:0006508">
    <property type="term" value="P:proteolysis"/>
    <property type="evidence" value="ECO:0007669"/>
    <property type="project" value="UniProtKB-KW"/>
</dbReference>
<dbReference type="Proteomes" id="UP000797356">
    <property type="component" value="Chromosome 16"/>
</dbReference>
<sequence length="143" mass="15348">MLKALSASCRLPCQPPRIPARLSNGGETKPRLVRVLGSIRYPSLRNPVASRRAFFCSAPGHGVDRLGDGKVAGEVEIAEGGEAEYAESKAASAIVPTNPRPEDHLTGSMMMSKYSMKYGGGERRKRNGAAWNFVEDDSTLGLS</sequence>
<reference evidence="1" key="1">
    <citation type="journal article" date="2017" name="Gigascience">
        <title>The genome draft of coconut (Cocos nucifera).</title>
        <authorList>
            <person name="Xiao Y."/>
            <person name="Xu P."/>
            <person name="Fan H."/>
            <person name="Baudouin L."/>
            <person name="Xia W."/>
            <person name="Bocs S."/>
            <person name="Xu J."/>
            <person name="Li Q."/>
            <person name="Guo A."/>
            <person name="Zhou L."/>
            <person name="Li J."/>
            <person name="Wu Y."/>
            <person name="Ma Z."/>
            <person name="Armero A."/>
            <person name="Issali A.E."/>
            <person name="Liu N."/>
            <person name="Peng M."/>
            <person name="Yang Y."/>
        </authorList>
    </citation>
    <scope>NUCLEOTIDE SEQUENCE</scope>
    <source>
        <tissue evidence="1">Spear leaf of Hainan Tall coconut</tissue>
    </source>
</reference>
<keyword evidence="1" id="KW-0645">Protease</keyword>
<comment type="caution">
    <text evidence="1">The sequence shown here is derived from an EMBL/GenBank/DDBJ whole genome shotgun (WGS) entry which is preliminary data.</text>
</comment>
<evidence type="ECO:0000313" key="1">
    <source>
        <dbReference type="EMBL" id="KAG1371354.1"/>
    </source>
</evidence>
<evidence type="ECO:0000313" key="2">
    <source>
        <dbReference type="Proteomes" id="UP000797356"/>
    </source>
</evidence>
<proteinExistence type="predicted"/>
<keyword evidence="2" id="KW-1185">Reference proteome</keyword>
<keyword evidence="1" id="KW-0378">Hydrolase</keyword>
<dbReference type="AlphaFoldDB" id="A0A8K0IYU6"/>